<accession>A0A9D4E4F6</accession>
<dbReference type="InterPro" id="IPR029058">
    <property type="entry name" value="AB_hydrolase_fold"/>
</dbReference>
<reference evidence="2" key="2">
    <citation type="submission" date="2020-11" db="EMBL/GenBank/DDBJ databases">
        <authorList>
            <person name="McCartney M.A."/>
            <person name="Auch B."/>
            <person name="Kono T."/>
            <person name="Mallez S."/>
            <person name="Becker A."/>
            <person name="Gohl D.M."/>
            <person name="Silverstein K.A.T."/>
            <person name="Koren S."/>
            <person name="Bechman K.B."/>
            <person name="Herman A."/>
            <person name="Abrahante J.E."/>
            <person name="Garbe J."/>
        </authorList>
    </citation>
    <scope>NUCLEOTIDE SEQUENCE</scope>
    <source>
        <strain evidence="2">Duluth1</strain>
        <tissue evidence="2">Whole animal</tissue>
    </source>
</reference>
<dbReference type="PANTHER" id="PTHR33428">
    <property type="entry name" value="CHLOROPHYLLASE-2, CHLOROPLASTIC"/>
    <property type="match status" value="1"/>
</dbReference>
<dbReference type="Pfam" id="PF07224">
    <property type="entry name" value="Chlorophyllase"/>
    <property type="match status" value="1"/>
</dbReference>
<reference evidence="2" key="1">
    <citation type="journal article" date="2019" name="bioRxiv">
        <title>The Genome of the Zebra Mussel, Dreissena polymorpha: A Resource for Invasive Species Research.</title>
        <authorList>
            <person name="McCartney M.A."/>
            <person name="Auch B."/>
            <person name="Kono T."/>
            <person name="Mallez S."/>
            <person name="Zhang Y."/>
            <person name="Obille A."/>
            <person name="Becker A."/>
            <person name="Abrahante J.E."/>
            <person name="Garbe J."/>
            <person name="Badalamenti J.P."/>
            <person name="Herman A."/>
            <person name="Mangelson H."/>
            <person name="Liachko I."/>
            <person name="Sullivan S."/>
            <person name="Sone E.D."/>
            <person name="Koren S."/>
            <person name="Silverstein K.A.T."/>
            <person name="Beckman K.B."/>
            <person name="Gohl D.M."/>
        </authorList>
    </citation>
    <scope>NUCLEOTIDE SEQUENCE</scope>
    <source>
        <strain evidence="2">Duluth1</strain>
        <tissue evidence="2">Whole animal</tissue>
    </source>
</reference>
<dbReference type="Gene3D" id="3.40.50.1820">
    <property type="entry name" value="alpha/beta hydrolase"/>
    <property type="match status" value="1"/>
</dbReference>
<dbReference type="InterPro" id="IPR017395">
    <property type="entry name" value="Chlorophyllase-like"/>
</dbReference>
<evidence type="ECO:0008006" key="4">
    <source>
        <dbReference type="Google" id="ProtNLM"/>
    </source>
</evidence>
<dbReference type="SUPFAM" id="SSF53474">
    <property type="entry name" value="alpha/beta-Hydrolases"/>
    <property type="match status" value="1"/>
</dbReference>
<organism evidence="2 3">
    <name type="scientific">Dreissena polymorpha</name>
    <name type="common">Zebra mussel</name>
    <name type="synonym">Mytilus polymorpha</name>
    <dbReference type="NCBI Taxonomy" id="45954"/>
    <lineage>
        <taxon>Eukaryota</taxon>
        <taxon>Metazoa</taxon>
        <taxon>Spiralia</taxon>
        <taxon>Lophotrochozoa</taxon>
        <taxon>Mollusca</taxon>
        <taxon>Bivalvia</taxon>
        <taxon>Autobranchia</taxon>
        <taxon>Heteroconchia</taxon>
        <taxon>Euheterodonta</taxon>
        <taxon>Imparidentia</taxon>
        <taxon>Neoheterodontei</taxon>
        <taxon>Myida</taxon>
        <taxon>Dreissenoidea</taxon>
        <taxon>Dreissenidae</taxon>
        <taxon>Dreissena</taxon>
    </lineage>
</organism>
<gene>
    <name evidence="2" type="ORF">DPMN_175020</name>
</gene>
<dbReference type="PANTHER" id="PTHR33428:SF14">
    <property type="entry name" value="CARBOXYLESTERASE TYPE B DOMAIN-CONTAINING PROTEIN"/>
    <property type="match status" value="1"/>
</dbReference>
<protein>
    <recommendedName>
        <fullName evidence="4">Chlorophyllase</fullName>
    </recommendedName>
</protein>
<evidence type="ECO:0000256" key="1">
    <source>
        <dbReference type="SAM" id="SignalP"/>
    </source>
</evidence>
<dbReference type="AlphaFoldDB" id="A0A9D4E4F6"/>
<evidence type="ECO:0000313" key="3">
    <source>
        <dbReference type="Proteomes" id="UP000828390"/>
    </source>
</evidence>
<dbReference type="OrthoDB" id="2093222at2759"/>
<name>A0A9D4E4F6_DREPO</name>
<comment type="caution">
    <text evidence="2">The sequence shown here is derived from an EMBL/GenBank/DDBJ whole genome shotgun (WGS) entry which is preliminary data.</text>
</comment>
<keyword evidence="1" id="KW-0732">Signal</keyword>
<keyword evidence="3" id="KW-1185">Reference proteome</keyword>
<evidence type="ECO:0000313" key="2">
    <source>
        <dbReference type="EMBL" id="KAH3773652.1"/>
    </source>
</evidence>
<proteinExistence type="predicted"/>
<feature type="signal peptide" evidence="1">
    <location>
        <begin position="1"/>
        <end position="18"/>
    </location>
</feature>
<dbReference type="Proteomes" id="UP000828390">
    <property type="component" value="Unassembled WGS sequence"/>
</dbReference>
<dbReference type="EMBL" id="JAIWYP010000009">
    <property type="protein sequence ID" value="KAH3773652.1"/>
    <property type="molecule type" value="Genomic_DNA"/>
</dbReference>
<feature type="chain" id="PRO_5038403653" description="Chlorophyllase" evidence="1">
    <location>
        <begin position="19"/>
        <end position="308"/>
    </location>
</feature>
<sequence>MSINGLIAVCFLLAVTKGGVIYVDKGIPYDDGKLSSAELTIEVTTDASPKHVKVYFPLGPGEFPVIYFIGGLSAYVPAEAYSIVLSKVAKHGFFVLGIDYGYPVSAALGEDLDVYFQELYFLQKYLVNKTSGIPRWDLTGLACHSAGCDTALKMLEMQKFPFKASAFMEPYSQLVHGTKLMNYTVPSLMYGTQLSEDGFPHCNVRGYDYIQFYNVWKCPKVALEVADFGHCDFLDPVAWEGCHITHFCKTTNNTRLDHYRQTVQGVISAFFETTLQGRHDVIDYITNTTNIPTKVLNSKSDWTCGYKS</sequence>